<protein>
    <submittedName>
        <fullName evidence="2">Transcriptional regulator</fullName>
    </submittedName>
</protein>
<dbReference type="Pfam" id="PF06445">
    <property type="entry name" value="GyrI-like"/>
    <property type="match status" value="1"/>
</dbReference>
<name>A0ABN2STX0_9MICO</name>
<reference evidence="2 3" key="1">
    <citation type="journal article" date="2019" name="Int. J. Syst. Evol. Microbiol.">
        <title>The Global Catalogue of Microorganisms (GCM) 10K type strain sequencing project: providing services to taxonomists for standard genome sequencing and annotation.</title>
        <authorList>
            <consortium name="The Broad Institute Genomics Platform"/>
            <consortium name="The Broad Institute Genome Sequencing Center for Infectious Disease"/>
            <person name="Wu L."/>
            <person name="Ma J."/>
        </authorList>
    </citation>
    <scope>NUCLEOTIDE SEQUENCE [LARGE SCALE GENOMIC DNA]</scope>
    <source>
        <strain evidence="2 3">JCM 15628</strain>
    </source>
</reference>
<dbReference type="Proteomes" id="UP001500013">
    <property type="component" value="Unassembled WGS sequence"/>
</dbReference>
<dbReference type="InterPro" id="IPR010499">
    <property type="entry name" value="AraC_E-bd"/>
</dbReference>
<evidence type="ECO:0000259" key="1">
    <source>
        <dbReference type="SMART" id="SM00871"/>
    </source>
</evidence>
<organism evidence="2 3">
    <name type="scientific">Terrabacter lapilli</name>
    <dbReference type="NCBI Taxonomy" id="436231"/>
    <lineage>
        <taxon>Bacteria</taxon>
        <taxon>Bacillati</taxon>
        <taxon>Actinomycetota</taxon>
        <taxon>Actinomycetes</taxon>
        <taxon>Micrococcales</taxon>
        <taxon>Intrasporangiaceae</taxon>
        <taxon>Terrabacter</taxon>
    </lineage>
</organism>
<dbReference type="EMBL" id="BAAAPU010000011">
    <property type="protein sequence ID" value="GAA1992512.1"/>
    <property type="molecule type" value="Genomic_DNA"/>
</dbReference>
<evidence type="ECO:0000313" key="3">
    <source>
        <dbReference type="Proteomes" id="UP001500013"/>
    </source>
</evidence>
<accession>A0ABN2STX0</accession>
<sequence>MKDTNEIRIVETEERPTAVLRAEVPVAELPTFFQKAFGATWNVLRKQGLSPTGPPFALYHGIPTGSVDVEVGFPVTTSPRPEGEVAASALPGGRAVEAVHVGPYDTMGETYGQVEQWMVAERLKPGPVMWESYLSDPQAEPDPATWRTLIHWPVA</sequence>
<feature type="domain" description="AraC effector-binding" evidence="1">
    <location>
        <begin position="5"/>
        <end position="155"/>
    </location>
</feature>
<gene>
    <name evidence="2" type="ORF">GCM10009817_38340</name>
</gene>
<dbReference type="InterPro" id="IPR029442">
    <property type="entry name" value="GyrI-like"/>
</dbReference>
<dbReference type="RefSeq" id="WP_344066575.1">
    <property type="nucleotide sequence ID" value="NZ_BAAAPU010000011.1"/>
</dbReference>
<dbReference type="SMART" id="SM00871">
    <property type="entry name" value="AraC_E_bind"/>
    <property type="match status" value="1"/>
</dbReference>
<dbReference type="Gene3D" id="3.20.80.10">
    <property type="entry name" value="Regulatory factor, effector binding domain"/>
    <property type="match status" value="1"/>
</dbReference>
<proteinExistence type="predicted"/>
<evidence type="ECO:0000313" key="2">
    <source>
        <dbReference type="EMBL" id="GAA1992512.1"/>
    </source>
</evidence>
<comment type="caution">
    <text evidence="2">The sequence shown here is derived from an EMBL/GenBank/DDBJ whole genome shotgun (WGS) entry which is preliminary data.</text>
</comment>
<dbReference type="SUPFAM" id="SSF55136">
    <property type="entry name" value="Probable bacterial effector-binding domain"/>
    <property type="match status" value="1"/>
</dbReference>
<dbReference type="InterPro" id="IPR011256">
    <property type="entry name" value="Reg_factor_effector_dom_sf"/>
</dbReference>
<keyword evidence="3" id="KW-1185">Reference proteome</keyword>